<dbReference type="eggNOG" id="ENOG5031BNP">
    <property type="taxonomic scope" value="Bacteria"/>
</dbReference>
<dbReference type="OrthoDB" id="7427399at2"/>
<evidence type="ECO:0000313" key="2">
    <source>
        <dbReference type="Proteomes" id="UP000015527"/>
    </source>
</evidence>
<dbReference type="Proteomes" id="UP000015527">
    <property type="component" value="Unassembled WGS sequence"/>
</dbReference>
<protein>
    <submittedName>
        <fullName evidence="1">Uncharacterized protein</fullName>
    </submittedName>
</protein>
<dbReference type="AlphaFoldDB" id="T0IUW6"/>
<gene>
    <name evidence="1" type="ORF">L284_14350</name>
</gene>
<evidence type="ECO:0000313" key="1">
    <source>
        <dbReference type="EMBL" id="EQB13469.1"/>
    </source>
</evidence>
<reference evidence="1 2" key="1">
    <citation type="journal article" date="2013" name="Genome Announc.">
        <title>Genome Sequence of Novosphingobium lindaniclasticum LE124T, Isolated from a Hexachlorocyclohexane Dumpsite.</title>
        <authorList>
            <person name="Saxena A."/>
            <person name="Nayyar N."/>
            <person name="Sangwan N."/>
            <person name="Kumari R."/>
            <person name="Khurana J.P."/>
            <person name="Lal R."/>
        </authorList>
    </citation>
    <scope>NUCLEOTIDE SEQUENCE [LARGE SCALE GENOMIC DNA]</scope>
    <source>
        <strain evidence="1 2">LE124</strain>
    </source>
</reference>
<dbReference type="RefSeq" id="WP_021234694.1">
    <property type="nucleotide sequence ID" value="NZ_ATHL01000089.1"/>
</dbReference>
<proteinExistence type="predicted"/>
<name>T0IUW6_9SPHN</name>
<keyword evidence="2" id="KW-1185">Reference proteome</keyword>
<sequence length="410" mass="42400">MSVAQQFRGQPLVALLAVLAGWMGGRVSTWDGSWPTEAKAIHAAPFHSSGSIGLGSSDGDEPSAGPITPPGAGLYPPGGYWGAGQAGYGVPTGQPYPVFVRVPVRDGAANARVPEGARMPLTGYGLEAGYGPRQQPGFRYASAQFAGLDEEPVPRGNARMPTGLPPLSQLGAQPYPPSTVGPNSAAKPPLPRRWSADSWAMYRPDGAGPITNGVFPATYGASQTGAVFRYKFAPRDPRQFTAYMRTTTTLNSAFRQTSGALGLSARPLPSIPVIAAVEGRLTEQGGIRRFQPAAMVVSELPPFSLPGGLRGEAYGQAGYVAGGFATPFADGQFRADRSLFASGGFEARLGGGVWGGVQKGAGRFDAGPSAMLAFPLGRGAFGRLAADWRFRLAGDAEPGSGPAVTLSAGF</sequence>
<dbReference type="PATRIC" id="fig|1096930.3.peg.2855"/>
<comment type="caution">
    <text evidence="1">The sequence shown here is derived from an EMBL/GenBank/DDBJ whole genome shotgun (WGS) entry which is preliminary data.</text>
</comment>
<accession>T0IUW6</accession>
<organism evidence="1 2">
    <name type="scientific">Novosphingobium lindaniclasticum LE124</name>
    <dbReference type="NCBI Taxonomy" id="1096930"/>
    <lineage>
        <taxon>Bacteria</taxon>
        <taxon>Pseudomonadati</taxon>
        <taxon>Pseudomonadota</taxon>
        <taxon>Alphaproteobacteria</taxon>
        <taxon>Sphingomonadales</taxon>
        <taxon>Sphingomonadaceae</taxon>
        <taxon>Novosphingobium</taxon>
    </lineage>
</organism>
<dbReference type="EMBL" id="ATHL01000089">
    <property type="protein sequence ID" value="EQB13469.1"/>
    <property type="molecule type" value="Genomic_DNA"/>
</dbReference>